<feature type="compositionally biased region" description="Basic and acidic residues" evidence="1">
    <location>
        <begin position="10"/>
        <end position="21"/>
    </location>
</feature>
<keyword evidence="3" id="KW-1185">Reference proteome</keyword>
<reference evidence="2 3" key="1">
    <citation type="submission" date="2024-10" db="EMBL/GenBank/DDBJ databases">
        <authorList>
            <person name="Topkara A.R."/>
            <person name="Saygin H."/>
        </authorList>
    </citation>
    <scope>NUCLEOTIDE SEQUENCE [LARGE SCALE GENOMIC DNA]</scope>
    <source>
        <strain evidence="2 3">M3C6</strain>
    </source>
</reference>
<dbReference type="RefSeq" id="WP_393174556.1">
    <property type="nucleotide sequence ID" value="NZ_JBICRM010000038.1"/>
</dbReference>
<dbReference type="EMBL" id="JBICRM010000038">
    <property type="protein sequence ID" value="MFG1709610.1"/>
    <property type="molecule type" value="Genomic_DNA"/>
</dbReference>
<protein>
    <recommendedName>
        <fullName evidence="4">Phosphotransferase enzyme family protein</fullName>
    </recommendedName>
</protein>
<name>A0ABW7AQC1_9ACTN</name>
<comment type="caution">
    <text evidence="2">The sequence shown here is derived from an EMBL/GenBank/DDBJ whole genome shotgun (WGS) entry which is preliminary data.</text>
</comment>
<evidence type="ECO:0008006" key="4">
    <source>
        <dbReference type="Google" id="ProtNLM"/>
    </source>
</evidence>
<dbReference type="Proteomes" id="UP001603978">
    <property type="component" value="Unassembled WGS sequence"/>
</dbReference>
<evidence type="ECO:0000256" key="1">
    <source>
        <dbReference type="SAM" id="MobiDB-lite"/>
    </source>
</evidence>
<gene>
    <name evidence="2" type="ORF">ACFLIM_41160</name>
</gene>
<feature type="region of interest" description="Disordered" evidence="1">
    <location>
        <begin position="1"/>
        <end position="21"/>
    </location>
</feature>
<organism evidence="2 3">
    <name type="scientific">Nonomuraea marmarensis</name>
    <dbReference type="NCBI Taxonomy" id="3351344"/>
    <lineage>
        <taxon>Bacteria</taxon>
        <taxon>Bacillati</taxon>
        <taxon>Actinomycetota</taxon>
        <taxon>Actinomycetes</taxon>
        <taxon>Streptosporangiales</taxon>
        <taxon>Streptosporangiaceae</taxon>
        <taxon>Nonomuraea</taxon>
    </lineage>
</organism>
<accession>A0ABW7AQC1</accession>
<sequence length="364" mass="39762">MTTSLARTVTSDRPELGWHHHADGTFRKTMPRPRADTEHRGWQQLRGLLPIPDLLSRRDLGDRSTLIYQDVFARGRCRGLLADVITEADADPSQTPRVRALVDAVCDNWQLAYQRTGQKVPLSACVPALYAGRLRPRGRLDRWYGSTRPLTVATPGRGYSLDLPDLLGRLRTILTPASLWPSAITQGDPTEPNIACDELCWLDFEHAGRNSIAGEAAVMFWYLAGMGGWLVPAYQPATYARTVHRRAATTRPALRHLHIDGDHIEVDAALTAGPGRRAALQTLLVRLDTDLADRLAPPALDPRTALGPWLALRILGVIPLSSLSRADAAICLALLGRALDPAVSLSDLITDASGTPHAAHNAVR</sequence>
<evidence type="ECO:0000313" key="2">
    <source>
        <dbReference type="EMBL" id="MFG1709610.1"/>
    </source>
</evidence>
<proteinExistence type="predicted"/>
<evidence type="ECO:0000313" key="3">
    <source>
        <dbReference type="Proteomes" id="UP001603978"/>
    </source>
</evidence>